<keyword evidence="2" id="KW-1185">Reference proteome</keyword>
<evidence type="ECO:0000313" key="1">
    <source>
        <dbReference type="EMBL" id="PIL32504.1"/>
    </source>
</evidence>
<dbReference type="STRING" id="1077348.A0A2G8SFF5"/>
<name>A0A2G8SFF5_9APHY</name>
<gene>
    <name evidence="1" type="ORF">GSI_05207</name>
</gene>
<dbReference type="AlphaFoldDB" id="A0A2G8SFF5"/>
<comment type="caution">
    <text evidence="1">The sequence shown here is derived from an EMBL/GenBank/DDBJ whole genome shotgun (WGS) entry which is preliminary data.</text>
</comment>
<proteinExistence type="predicted"/>
<dbReference type="Proteomes" id="UP000230002">
    <property type="component" value="Unassembled WGS sequence"/>
</dbReference>
<evidence type="ECO:0000313" key="2">
    <source>
        <dbReference type="Proteomes" id="UP000230002"/>
    </source>
</evidence>
<reference evidence="1 2" key="1">
    <citation type="journal article" date="2015" name="Sci. Rep.">
        <title>Chromosome-level genome map provides insights into diverse defense mechanisms in the medicinal fungus Ganoderma sinense.</title>
        <authorList>
            <person name="Zhu Y."/>
            <person name="Xu J."/>
            <person name="Sun C."/>
            <person name="Zhou S."/>
            <person name="Xu H."/>
            <person name="Nelson D.R."/>
            <person name="Qian J."/>
            <person name="Song J."/>
            <person name="Luo H."/>
            <person name="Xiang L."/>
            <person name="Li Y."/>
            <person name="Xu Z."/>
            <person name="Ji A."/>
            <person name="Wang L."/>
            <person name="Lu S."/>
            <person name="Hayward A."/>
            <person name="Sun W."/>
            <person name="Li X."/>
            <person name="Schwartz D.C."/>
            <person name="Wang Y."/>
            <person name="Chen S."/>
        </authorList>
    </citation>
    <scope>NUCLEOTIDE SEQUENCE [LARGE SCALE GENOMIC DNA]</scope>
    <source>
        <strain evidence="1 2">ZZ0214-1</strain>
    </source>
</reference>
<sequence length="312" mass="33563">MATAVYNASAHARGSTTAPSTRTLPRVFILSLQRRKFQEDHSQVFSGLIRNASINIIHDTDTAAATLSASPSLGDVVLVADGAILQHAHTALLYKLIHFAHEGATVVLAMDFYAELTPANARTFFGRWGLPWDAGDYLRTTFVLNPMSLPSPLSASALQPDYSMKAVVLKGVPRAAAVYLPGNDSHIESHVFAPTPIRGAEAQMTPAAFARVGRGYLGYVGDVNGEQGSTRLTIEMCGVKIRPGDMGCRRYVSSCSFRNGVVADEQITEEAEIPLPSAAETVQRAAPREDMYTYGSGVAMLGYLSVVDRDID</sequence>
<dbReference type="EMBL" id="AYKW01000010">
    <property type="protein sequence ID" value="PIL32504.1"/>
    <property type="molecule type" value="Genomic_DNA"/>
</dbReference>
<dbReference type="OrthoDB" id="245563at2759"/>
<organism evidence="1 2">
    <name type="scientific">Ganoderma sinense ZZ0214-1</name>
    <dbReference type="NCBI Taxonomy" id="1077348"/>
    <lineage>
        <taxon>Eukaryota</taxon>
        <taxon>Fungi</taxon>
        <taxon>Dikarya</taxon>
        <taxon>Basidiomycota</taxon>
        <taxon>Agaricomycotina</taxon>
        <taxon>Agaricomycetes</taxon>
        <taxon>Polyporales</taxon>
        <taxon>Polyporaceae</taxon>
        <taxon>Ganoderma</taxon>
    </lineage>
</organism>
<protein>
    <submittedName>
        <fullName evidence="1">Uncharacterized protein</fullName>
    </submittedName>
</protein>
<accession>A0A2G8SFF5</accession>